<evidence type="ECO:0000313" key="10">
    <source>
        <dbReference type="Proteomes" id="UP000002186"/>
    </source>
</evidence>
<feature type="binding site" evidence="4">
    <location>
        <begin position="105"/>
        <end position="107"/>
    </location>
    <ligand>
        <name>GTP</name>
        <dbReference type="ChEBI" id="CHEBI:37565"/>
    </ligand>
</feature>
<dbReference type="Pfam" id="PF00091">
    <property type="entry name" value="Tubulin"/>
    <property type="match status" value="1"/>
</dbReference>
<accession>C4KCR8</accession>
<dbReference type="InterPro" id="IPR018316">
    <property type="entry name" value="Tubulin/FtsZ_2-layer-sand-dom"/>
</dbReference>
<dbReference type="GO" id="GO:0000917">
    <property type="term" value="P:division septum assembly"/>
    <property type="evidence" value="ECO:0007669"/>
    <property type="project" value="UniProtKB-KW"/>
</dbReference>
<dbReference type="AlphaFoldDB" id="C4KCR8"/>
<feature type="binding site" evidence="4">
    <location>
        <position position="182"/>
    </location>
    <ligand>
        <name>GTP</name>
        <dbReference type="ChEBI" id="CHEBI:37565"/>
    </ligand>
</feature>
<dbReference type="InterPro" id="IPR037103">
    <property type="entry name" value="Tubulin/FtsZ-like_C"/>
</dbReference>
<dbReference type="KEGG" id="tmz:Tmz1t_3422"/>
<dbReference type="SUPFAM" id="SSF55307">
    <property type="entry name" value="Tubulin C-terminal domain-like"/>
    <property type="match status" value="1"/>
</dbReference>
<dbReference type="GO" id="GO:0032153">
    <property type="term" value="C:cell division site"/>
    <property type="evidence" value="ECO:0007669"/>
    <property type="project" value="UniProtKB-UniRule"/>
</dbReference>
<evidence type="ECO:0000256" key="5">
    <source>
        <dbReference type="NCBIfam" id="TIGR00065"/>
    </source>
</evidence>
<evidence type="ECO:0000256" key="4">
    <source>
        <dbReference type="HAMAP-Rule" id="MF_00909"/>
    </source>
</evidence>
<reference evidence="8 10" key="2">
    <citation type="journal article" date="2012" name="Stand. Genomic Sci.">
        <title>Complete genome sequence of Thauera aminoaromatica strain MZ1T.</title>
        <authorList>
            <person name="Jiang K."/>
            <person name="Sanseverino J."/>
            <person name="Chauhan A."/>
            <person name="Lucas S."/>
            <person name="Copeland A."/>
            <person name="Lapidus A."/>
            <person name="Del Rio T.G."/>
            <person name="Dalin E."/>
            <person name="Tice H."/>
            <person name="Bruce D."/>
            <person name="Goodwin L."/>
            <person name="Pitluck S."/>
            <person name="Sims D."/>
            <person name="Brettin T."/>
            <person name="Detter J.C."/>
            <person name="Han C."/>
            <person name="Chang Y.J."/>
            <person name="Larimer F."/>
            <person name="Land M."/>
            <person name="Hauser L."/>
            <person name="Kyrpides N.C."/>
            <person name="Mikhailova N."/>
            <person name="Moser S."/>
            <person name="Jegier P."/>
            <person name="Close D."/>
            <person name="Debruyn J.M."/>
            <person name="Wang Y."/>
            <person name="Layton A.C."/>
            <person name="Allen M.S."/>
            <person name="Sayler G.S."/>
        </authorList>
    </citation>
    <scope>NUCLEOTIDE SEQUENCE [LARGE SCALE GENOMIC DNA]</scope>
    <source>
        <strain evidence="8 10">MZ1T</strain>
    </source>
</reference>
<dbReference type="Pfam" id="PF12327">
    <property type="entry name" value="FtsZ_C"/>
    <property type="match status" value="1"/>
</dbReference>
<evidence type="ECO:0000256" key="2">
    <source>
        <dbReference type="ARBA" id="ARBA00022741"/>
    </source>
</evidence>
<feature type="binding site" evidence="4">
    <location>
        <position position="136"/>
    </location>
    <ligand>
        <name>GTP</name>
        <dbReference type="ChEBI" id="CHEBI:37565"/>
    </ligand>
</feature>
<evidence type="ECO:0000256" key="3">
    <source>
        <dbReference type="ARBA" id="ARBA00023134"/>
    </source>
</evidence>
<dbReference type="GO" id="GO:0003924">
    <property type="term" value="F:GTPase activity"/>
    <property type="evidence" value="ECO:0007669"/>
    <property type="project" value="UniProtKB-UniRule"/>
</dbReference>
<dbReference type="Gene3D" id="3.30.1330.20">
    <property type="entry name" value="Tubulin/FtsZ, C-terminal domain"/>
    <property type="match status" value="1"/>
</dbReference>
<gene>
    <name evidence="4 9" type="primary">ftsZ</name>
    <name evidence="8" type="ordered locus">Tmz1t_3422</name>
    <name evidence="9" type="ORF">E6Q80_16920</name>
</gene>
<keyword evidence="4" id="KW-0963">Cytoplasm</keyword>
<accession>A0A5C7SF85</accession>
<dbReference type="RefSeq" id="WP_004306274.1">
    <property type="nucleotide sequence ID" value="NC_011662.2"/>
</dbReference>
<dbReference type="GO" id="GO:0043093">
    <property type="term" value="P:FtsZ-dependent cytokinesis"/>
    <property type="evidence" value="ECO:0007669"/>
    <property type="project" value="UniProtKB-UniRule"/>
</dbReference>
<dbReference type="CDD" id="cd02201">
    <property type="entry name" value="FtsZ_type1"/>
    <property type="match status" value="1"/>
</dbReference>
<dbReference type="HAMAP" id="MF_00909">
    <property type="entry name" value="FtsZ"/>
    <property type="match status" value="1"/>
</dbReference>
<dbReference type="EMBL" id="CP001281">
    <property type="protein sequence ID" value="ACR02016.1"/>
    <property type="molecule type" value="Genomic_DNA"/>
</dbReference>
<protein>
    <recommendedName>
        <fullName evidence="4 5">Cell division protein FtsZ</fullName>
    </recommendedName>
</protein>
<reference evidence="10" key="1">
    <citation type="submission" date="2009-05" db="EMBL/GenBank/DDBJ databases">
        <title>Complete sequence of chromosome of Thauera sp. MZ1T.</title>
        <authorList>
            <consortium name="US DOE Joint Genome Institute"/>
            <person name="Lucas S."/>
            <person name="Copeland A."/>
            <person name="Lapidus A."/>
            <person name="Glavina del Rio T."/>
            <person name="Dalin E."/>
            <person name="Tice H."/>
            <person name="Bruce D."/>
            <person name="Goodwin L."/>
            <person name="Pitluck S."/>
            <person name="Sims D."/>
            <person name="Brettin T."/>
            <person name="Detter J.C."/>
            <person name="Han C."/>
            <person name="Larimer F."/>
            <person name="Land M."/>
            <person name="Hauser L."/>
            <person name="Kyrpides N."/>
            <person name="Mikhailova N."/>
            <person name="Sayler G.S."/>
        </authorList>
    </citation>
    <scope>NUCLEOTIDE SEQUENCE [LARGE SCALE GENOMIC DNA]</scope>
    <source>
        <strain evidence="10">MZ1T</strain>
    </source>
</reference>
<organism evidence="8 10">
    <name type="scientific">Thauera aminoaromatica</name>
    <dbReference type="NCBI Taxonomy" id="164330"/>
    <lineage>
        <taxon>Bacteria</taxon>
        <taxon>Pseudomonadati</taxon>
        <taxon>Pseudomonadota</taxon>
        <taxon>Betaproteobacteria</taxon>
        <taxon>Rhodocyclales</taxon>
        <taxon>Zoogloeaceae</taxon>
        <taxon>Thauera</taxon>
    </lineage>
</organism>
<evidence type="ECO:0000259" key="6">
    <source>
        <dbReference type="SMART" id="SM00864"/>
    </source>
</evidence>
<dbReference type="EMBL" id="SSFD01000271">
    <property type="protein sequence ID" value="TXH81625.1"/>
    <property type="molecule type" value="Genomic_DNA"/>
</dbReference>
<dbReference type="Proteomes" id="UP000002186">
    <property type="component" value="Chromosome"/>
</dbReference>
<name>C4KCR8_THASP</name>
<evidence type="ECO:0000259" key="7">
    <source>
        <dbReference type="SMART" id="SM00865"/>
    </source>
</evidence>
<dbReference type="SUPFAM" id="SSF52490">
    <property type="entry name" value="Tubulin nucleotide-binding domain-like"/>
    <property type="match status" value="1"/>
</dbReference>
<dbReference type="FunFam" id="3.40.50.1440:FF:000001">
    <property type="entry name" value="Cell division protein FtsZ"/>
    <property type="match status" value="1"/>
</dbReference>
<dbReference type="NCBIfam" id="TIGR00065">
    <property type="entry name" value="ftsZ"/>
    <property type="match status" value="1"/>
</dbReference>
<evidence type="ECO:0000256" key="1">
    <source>
        <dbReference type="ARBA" id="ARBA00009690"/>
    </source>
</evidence>
<dbReference type="SMART" id="SM00864">
    <property type="entry name" value="Tubulin"/>
    <property type="match status" value="1"/>
</dbReference>
<dbReference type="GO" id="GO:0051258">
    <property type="term" value="P:protein polymerization"/>
    <property type="evidence" value="ECO:0007669"/>
    <property type="project" value="UniProtKB-UniRule"/>
</dbReference>
<keyword evidence="2 4" id="KW-0547">Nucleotide-binding</keyword>
<sequence length="380" mass="39495">MFEIVEKEATGTVIKVVGVGGAGGNAVDHMIREGVKGVHFISANTDAQALKRCLAPVKVQLGITGLGAGSKPEAGRAAAQESRDAISAALEGAHMVFITGGMGGGTGTGAAPVVAEIAKEMGLLTVAVVTKPFDFENRIRVAESGIEELTRHVDSLIVVLNDKLLEVFGDDAGFEECFRSADNVLRSAVGGIAEIINVPGLVNVDFQDVRTAMAEMGRAMMGSAEAAGMDRARIAAEQAAVSPLLEGTELSGARCVLINITASKSLKMSEVRDAVKTVQAFAAPEAFVKYGTVFDDTMEDRIRITVVATGLGAPRAARQPVMQVVQGTGTYGPAMGGAVDVTNLDVPAVMRSGRRTTVEAMSTSGVGTYDIPAFLRRQAD</sequence>
<dbReference type="SMART" id="SM00865">
    <property type="entry name" value="Tubulin_C"/>
    <property type="match status" value="1"/>
</dbReference>
<dbReference type="InterPro" id="IPR036525">
    <property type="entry name" value="Tubulin/FtsZ_GTPase_sf"/>
</dbReference>
<dbReference type="InterPro" id="IPR000158">
    <property type="entry name" value="Cell_div_FtsZ"/>
</dbReference>
<comment type="similarity">
    <text evidence="1 4">Belongs to the FtsZ family.</text>
</comment>
<keyword evidence="10" id="KW-1185">Reference proteome</keyword>
<keyword evidence="3 4" id="KW-0342">GTP-binding</keyword>
<dbReference type="PANTHER" id="PTHR30314:SF3">
    <property type="entry name" value="MITOCHONDRIAL DIVISION PROTEIN FSZA"/>
    <property type="match status" value="1"/>
</dbReference>
<dbReference type="Gene3D" id="3.40.50.1440">
    <property type="entry name" value="Tubulin/FtsZ, GTPase domain"/>
    <property type="match status" value="1"/>
</dbReference>
<dbReference type="HOGENOM" id="CLU_024865_0_5_4"/>
<proteinExistence type="inferred from homology"/>
<evidence type="ECO:0000313" key="11">
    <source>
        <dbReference type="Proteomes" id="UP000321192"/>
    </source>
</evidence>
<dbReference type="Proteomes" id="UP000321192">
    <property type="component" value="Unassembled WGS sequence"/>
</dbReference>
<dbReference type="PRINTS" id="PR00423">
    <property type="entry name" value="CELLDVISFTSZ"/>
</dbReference>
<dbReference type="InterPro" id="IPR003008">
    <property type="entry name" value="Tubulin_FtsZ_GTPase"/>
</dbReference>
<dbReference type="InterPro" id="IPR045061">
    <property type="entry name" value="FtsZ/CetZ"/>
</dbReference>
<feature type="domain" description="Tubulin/FtsZ 2-layer sandwich" evidence="7">
    <location>
        <begin position="202"/>
        <end position="320"/>
    </location>
</feature>
<dbReference type="InterPro" id="IPR024757">
    <property type="entry name" value="FtsZ_C"/>
</dbReference>
<feature type="domain" description="Tubulin/FtsZ GTPase" evidence="6">
    <location>
        <begin position="13"/>
        <end position="200"/>
    </location>
</feature>
<dbReference type="GO" id="GO:0005737">
    <property type="term" value="C:cytoplasm"/>
    <property type="evidence" value="ECO:0007669"/>
    <property type="project" value="UniProtKB-SubCell"/>
</dbReference>
<comment type="subunit">
    <text evidence="4">Homodimer. Polymerizes to form a dynamic ring structure in a strictly GTP-dependent manner. Interacts directly with several other division proteins.</text>
</comment>
<feature type="binding site" evidence="4">
    <location>
        <begin position="21"/>
        <end position="25"/>
    </location>
    <ligand>
        <name>GTP</name>
        <dbReference type="ChEBI" id="CHEBI:37565"/>
    </ligand>
</feature>
<dbReference type="OrthoDB" id="9813375at2"/>
<keyword evidence="4" id="KW-0717">Septation</keyword>
<dbReference type="GO" id="GO:0005525">
    <property type="term" value="F:GTP binding"/>
    <property type="evidence" value="ECO:0007669"/>
    <property type="project" value="UniProtKB-UniRule"/>
</dbReference>
<dbReference type="eggNOG" id="COG0206">
    <property type="taxonomic scope" value="Bacteria"/>
</dbReference>
<reference evidence="9 11" key="3">
    <citation type="submission" date="2018-09" db="EMBL/GenBank/DDBJ databases">
        <title>Metagenome Assembled Genomes from an Advanced Water Purification Facility.</title>
        <authorList>
            <person name="Stamps B.W."/>
            <person name="Spear J.R."/>
        </authorList>
    </citation>
    <scope>NUCLEOTIDE SEQUENCE [LARGE SCALE GENOMIC DNA]</scope>
    <source>
        <strain evidence="9">Bin_27_1</strain>
    </source>
</reference>
<dbReference type="STRING" id="85643.Tmz1t_3422"/>
<comment type="function">
    <text evidence="4">Essential cell division protein that forms a contractile ring structure (Z ring) at the future cell division site. The regulation of the ring assembly controls the timing and the location of cell division. One of the functions of the FtsZ ring is to recruit other cell division proteins to the septum to produce a new cell wall between the dividing cells. Binds GTP and shows GTPase activity.</text>
</comment>
<dbReference type="PANTHER" id="PTHR30314">
    <property type="entry name" value="CELL DIVISION PROTEIN FTSZ-RELATED"/>
    <property type="match status" value="1"/>
</dbReference>
<dbReference type="InterPro" id="IPR008280">
    <property type="entry name" value="Tub_FtsZ_C"/>
</dbReference>
<evidence type="ECO:0000313" key="8">
    <source>
        <dbReference type="EMBL" id="ACR02016.1"/>
    </source>
</evidence>
<comment type="subcellular location">
    <subcellularLocation>
        <location evidence="4">Cytoplasm</location>
    </subcellularLocation>
    <text evidence="4">Assembles at midcell at the inner surface of the cytoplasmic membrane.</text>
</comment>
<feature type="binding site" evidence="4">
    <location>
        <position position="138"/>
    </location>
    <ligand>
        <name>GTP</name>
        <dbReference type="ChEBI" id="CHEBI:37565"/>
    </ligand>
</feature>
<keyword evidence="4" id="KW-0131">Cell cycle</keyword>
<evidence type="ECO:0000313" key="9">
    <source>
        <dbReference type="EMBL" id="TXH81625.1"/>
    </source>
</evidence>
<keyword evidence="4 8" id="KW-0132">Cell division</keyword>